<keyword evidence="1" id="KW-0175">Coiled coil</keyword>
<feature type="compositionally biased region" description="Acidic residues" evidence="2">
    <location>
        <begin position="435"/>
        <end position="456"/>
    </location>
</feature>
<dbReference type="Proteomes" id="UP000216411">
    <property type="component" value="Unassembled WGS sequence"/>
</dbReference>
<feature type="compositionally biased region" description="Acidic residues" evidence="2">
    <location>
        <begin position="493"/>
        <end position="510"/>
    </location>
</feature>
<evidence type="ECO:0000256" key="2">
    <source>
        <dbReference type="SAM" id="MobiDB-lite"/>
    </source>
</evidence>
<evidence type="ECO:0000313" key="5">
    <source>
        <dbReference type="Proteomes" id="UP000216411"/>
    </source>
</evidence>
<keyword evidence="3" id="KW-1133">Transmembrane helix</keyword>
<feature type="transmembrane region" description="Helical" evidence="3">
    <location>
        <begin position="851"/>
        <end position="874"/>
    </location>
</feature>
<dbReference type="AlphaFoldDB" id="A0A371JHQ6"/>
<keyword evidence="5" id="KW-1185">Reference proteome</keyword>
<organism evidence="4 5">
    <name type="scientific">Lachnotalea glycerini</name>
    <dbReference type="NCBI Taxonomy" id="1763509"/>
    <lineage>
        <taxon>Bacteria</taxon>
        <taxon>Bacillati</taxon>
        <taxon>Bacillota</taxon>
        <taxon>Clostridia</taxon>
        <taxon>Lachnospirales</taxon>
        <taxon>Lachnospiraceae</taxon>
        <taxon>Lachnotalea</taxon>
    </lineage>
</organism>
<feature type="compositionally biased region" description="Basic and acidic residues" evidence="2">
    <location>
        <begin position="457"/>
        <end position="472"/>
    </location>
</feature>
<feature type="region of interest" description="Disordered" evidence="2">
    <location>
        <begin position="425"/>
        <end position="514"/>
    </location>
</feature>
<sequence length="886" mass="99740">MKKIIIITMSIIIFCAVGFACYFAGNVVGSKKIVHSSDSIKKSANDNTEQYIAVVNLDEGTVLSNNETIYYGEQVIRFSDESFLYTSLEDARRGIENDSYGAYIIIPSTFSQSIDSLNSSPTQSIFKYALNTNLDGEKQKEILYKVLSFGEDLKNDISYMYLANILQEFHEAQDYTSAVMDNDLKEKNIIEEIQASDLVEMVIIPETEKEENNLTALDITDFMSNNNALVKNIDEEYKGDIDDSMEQLTNLNNSGKTLSQALTNLTAKVGEIKLQTDDKGNVVYEKGIQSFSQSLTDFNTKLQLSKSDILSVTDTLEEQRNYIATALKDSIEKYNNQLKAEMKELLSNHKQDLSESLPALTCAIVDDSNGKQIKITSNSIEREEAPSLLVSIVSDDSDVIAKRKECLDTILNKLLEAKEETETIEVTLEGKTSESDEENAEEEIKEEETKEEETKEEETKEENVEEKATGEETKEEETVEENVTGEKTTKEYTEEESTQEEDKSAEEETGSESVISLSGSVEVNKSVATAFAACDSDADILQLLNECGYNSALDFIGDITKGSISLEPITYLKIDGNISELESYVKSGMDFVKEDVYQITEFSGNTFDESGNSRLDENSNPITASNLLENYSVQIQDIKPEISAIEEIDSQFVKEIVNNSCILPLIERTEKIKKIFEQRYLDEMTDVAAYQNLLAAYNPIKDTSKIDDYVSQMETNGYAMQESVRENNQDYIEFTEKVYTSTDENLTILKTHIEEAEETSKNMVSNGLAEAKALKESTSKENQLMMSEFAAKLPYTRLGTMEYTQAYEFIASPLKLMQVSNYQKLKDNVTILADSEAEQDTTKKQSSKKEIYVRGFLYILLAFMIVILFVNVILQKKRNKKIVPNT</sequence>
<comment type="caution">
    <text evidence="4">The sequence shown here is derived from an EMBL/GenBank/DDBJ whole genome shotgun (WGS) entry which is preliminary data.</text>
</comment>
<gene>
    <name evidence="4" type="ORF">CG710_004575</name>
</gene>
<feature type="coiled-coil region" evidence="1">
    <location>
        <begin position="324"/>
        <end position="355"/>
    </location>
</feature>
<evidence type="ECO:0008006" key="6">
    <source>
        <dbReference type="Google" id="ProtNLM"/>
    </source>
</evidence>
<name>A0A371JHQ6_9FIRM</name>
<keyword evidence="3" id="KW-0472">Membrane</keyword>
<accession>A0A371JHQ6</accession>
<proteinExistence type="predicted"/>
<dbReference type="RefSeq" id="WP_094376715.1">
    <property type="nucleotide sequence ID" value="NZ_NOKA02000004.1"/>
</dbReference>
<evidence type="ECO:0000256" key="1">
    <source>
        <dbReference type="SAM" id="Coils"/>
    </source>
</evidence>
<protein>
    <recommendedName>
        <fullName evidence="6">Type VII secretion protein EsaA</fullName>
    </recommendedName>
</protein>
<dbReference type="OrthoDB" id="2057711at2"/>
<evidence type="ECO:0000256" key="3">
    <source>
        <dbReference type="SAM" id="Phobius"/>
    </source>
</evidence>
<evidence type="ECO:0000313" key="4">
    <source>
        <dbReference type="EMBL" id="RDY32263.1"/>
    </source>
</evidence>
<dbReference type="PROSITE" id="PS51257">
    <property type="entry name" value="PROKAR_LIPOPROTEIN"/>
    <property type="match status" value="1"/>
</dbReference>
<reference evidence="4 5" key="1">
    <citation type="journal article" date="2017" name="Genome Announc.">
        <title>Draft Genome Sequence of a Sporulating and Motile Strain of Lachnotalea glycerini Isolated from Water in Quebec City, Canada.</title>
        <authorList>
            <person name="Maheux A.F."/>
            <person name="Boudreau D.K."/>
            <person name="Berube E."/>
            <person name="Boissinot M."/>
            <person name="Raymond F."/>
            <person name="Brodeur S."/>
            <person name="Corbeil J."/>
            <person name="Isabel S."/>
            <person name="Omar R.F."/>
            <person name="Bergeron M.G."/>
        </authorList>
    </citation>
    <scope>NUCLEOTIDE SEQUENCE [LARGE SCALE GENOMIC DNA]</scope>
    <source>
        <strain evidence="4 5">CCRI-19302</strain>
    </source>
</reference>
<keyword evidence="3" id="KW-0812">Transmembrane</keyword>
<dbReference type="EMBL" id="NOKA02000004">
    <property type="protein sequence ID" value="RDY32263.1"/>
    <property type="molecule type" value="Genomic_DNA"/>
</dbReference>